<dbReference type="AlphaFoldDB" id="A0A1B9I9F3"/>
<evidence type="ECO:0000313" key="4">
    <source>
        <dbReference type="Proteomes" id="UP000094020"/>
    </source>
</evidence>
<reference evidence="2" key="3">
    <citation type="submission" date="2016-07" db="EMBL/GenBank/DDBJ databases">
        <title>Evolution of pathogenesis and genome organization in the Tremellales.</title>
        <authorList>
            <person name="Cuomo C."/>
            <person name="Litvintseva A."/>
            <person name="Heitman J."/>
            <person name="Chen Y."/>
            <person name="Sun S."/>
            <person name="Springer D."/>
            <person name="Dromer F."/>
            <person name="Young S."/>
            <person name="Zeng Q."/>
            <person name="Chapman S."/>
            <person name="Gujja S."/>
            <person name="Saif S."/>
            <person name="Birren B."/>
        </authorList>
    </citation>
    <scope>NUCLEOTIDE SEQUENCE</scope>
    <source>
        <strain evidence="2">CBS 10737</strain>
    </source>
</reference>
<name>A0A1B9I9F3_9TREE</name>
<dbReference type="PANTHER" id="PTHR43841:SF1">
    <property type="entry name" value="3-HYDROXYACYL-THIOESTER DEHYDRATASE X"/>
    <property type="match status" value="1"/>
</dbReference>
<dbReference type="STRING" id="1296096.A0A1B9I9F3"/>
<feature type="domain" description="MaoC-like" evidence="1">
    <location>
        <begin position="280"/>
        <end position="366"/>
    </location>
</feature>
<reference evidence="3" key="2">
    <citation type="submission" date="2013-07" db="EMBL/GenBank/DDBJ databases">
        <authorList>
            <consortium name="The Broad Institute Genome Sequencing Platform"/>
            <person name="Cuomo C."/>
            <person name="Litvintseva A."/>
            <person name="Chen Y."/>
            <person name="Heitman J."/>
            <person name="Sun S."/>
            <person name="Springer D."/>
            <person name="Dromer F."/>
            <person name="Young S.K."/>
            <person name="Zeng Q."/>
            <person name="Gargeya S."/>
            <person name="Fitzgerald M."/>
            <person name="Abouelleil A."/>
            <person name="Alvarado L."/>
            <person name="Berlin A.M."/>
            <person name="Chapman S.B."/>
            <person name="Dewar J."/>
            <person name="Goldberg J."/>
            <person name="Griggs A."/>
            <person name="Gujja S."/>
            <person name="Hansen M."/>
            <person name="Howarth C."/>
            <person name="Imamovic A."/>
            <person name="Larimer J."/>
            <person name="McCowan C."/>
            <person name="Murphy C."/>
            <person name="Pearson M."/>
            <person name="Priest M."/>
            <person name="Roberts A."/>
            <person name="Saif S."/>
            <person name="Shea T."/>
            <person name="Sykes S."/>
            <person name="Wortman J."/>
            <person name="Nusbaum C."/>
            <person name="Birren B."/>
        </authorList>
    </citation>
    <scope>NUCLEOTIDE SEQUENCE</scope>
    <source>
        <strain evidence="3">CBS 10737</strain>
    </source>
</reference>
<dbReference type="Gene3D" id="3.10.129.10">
    <property type="entry name" value="Hotdog Thioesterase"/>
    <property type="match status" value="1"/>
</dbReference>
<dbReference type="RefSeq" id="XP_019013471.1">
    <property type="nucleotide sequence ID" value="XM_019153310.1"/>
</dbReference>
<dbReference type="GeneID" id="30169907"/>
<evidence type="ECO:0000313" key="3">
    <source>
        <dbReference type="EMBL" id="WWC69517.1"/>
    </source>
</evidence>
<dbReference type="EMBL" id="CP144522">
    <property type="protein sequence ID" value="WWC69517.1"/>
    <property type="molecule type" value="Genomic_DNA"/>
</dbReference>
<evidence type="ECO:0000313" key="2">
    <source>
        <dbReference type="EMBL" id="OCF52252.1"/>
    </source>
</evidence>
<sequence length="385" mass="44451">MLALLVFRFVLWASVFYAVKNLIQLTPLLSKTKLTQISFSTRELSGIKIPALLIYHIIRSILRRIGIGSKLNIIEESDGSFKLKNGDITLYMPFKITNQDIQQYVKCISSNTKTNNNLTEEMIFKNSNHLQLLLSSLTEPTLLLLLSKINCQIDPIGSVNVRNKFELFNFYKIQQLLLSSSLSQNFNEINNIEFQTIAKLNENVKKVKRGWEFNIIIKLIENNLNLNLKSKLIFKQSFTFLTFYKHFIPLPSIPLIKSDRIKEDFKDIGNFKINIDEPIKWSKLSKDYNPIHTFNLAAKLLGFKSKIAHGNHIVVKAIHEVSKNLTSESVSDKNEKRWMEIEFKRPVPVPSTLELKMYKQNADEERTNLEIWVKGKVATTVTCNI</sequence>
<dbReference type="InterPro" id="IPR002539">
    <property type="entry name" value="MaoC-like_dom"/>
</dbReference>
<keyword evidence="4" id="KW-1185">Reference proteome</keyword>
<dbReference type="OrthoDB" id="533830at2759"/>
<proteinExistence type="predicted"/>
<dbReference type="PANTHER" id="PTHR43841">
    <property type="entry name" value="3-HYDROXYACYL-THIOESTER DEHYDRATASE HTDX-RELATED"/>
    <property type="match status" value="1"/>
</dbReference>
<organism evidence="2">
    <name type="scientific">Kwoniella pini CBS 10737</name>
    <dbReference type="NCBI Taxonomy" id="1296096"/>
    <lineage>
        <taxon>Eukaryota</taxon>
        <taxon>Fungi</taxon>
        <taxon>Dikarya</taxon>
        <taxon>Basidiomycota</taxon>
        <taxon>Agaricomycotina</taxon>
        <taxon>Tremellomycetes</taxon>
        <taxon>Tremellales</taxon>
        <taxon>Cryptococcaceae</taxon>
        <taxon>Kwoniella</taxon>
    </lineage>
</organism>
<dbReference type="Proteomes" id="UP000094020">
    <property type="component" value="Chromosome 4"/>
</dbReference>
<dbReference type="EMBL" id="KI894008">
    <property type="protein sequence ID" value="OCF52252.1"/>
    <property type="molecule type" value="Genomic_DNA"/>
</dbReference>
<dbReference type="SUPFAM" id="SSF54637">
    <property type="entry name" value="Thioesterase/thiol ester dehydrase-isomerase"/>
    <property type="match status" value="1"/>
</dbReference>
<dbReference type="KEGG" id="kpin:30169907"/>
<dbReference type="InterPro" id="IPR029069">
    <property type="entry name" value="HotDog_dom_sf"/>
</dbReference>
<reference evidence="2" key="1">
    <citation type="submission" date="2013-07" db="EMBL/GenBank/DDBJ databases">
        <title>The Genome Sequence of Cryptococcus pinus CBS10737.</title>
        <authorList>
            <consortium name="The Broad Institute Genome Sequencing Platform"/>
            <person name="Cuomo C."/>
            <person name="Litvintseva A."/>
            <person name="Chen Y."/>
            <person name="Heitman J."/>
            <person name="Sun S."/>
            <person name="Springer D."/>
            <person name="Dromer F."/>
            <person name="Young S.K."/>
            <person name="Zeng Q."/>
            <person name="Gargeya S."/>
            <person name="Fitzgerald M."/>
            <person name="Abouelleil A."/>
            <person name="Alvarado L."/>
            <person name="Berlin A.M."/>
            <person name="Chapman S.B."/>
            <person name="Dewar J."/>
            <person name="Goldberg J."/>
            <person name="Griggs A."/>
            <person name="Gujja S."/>
            <person name="Hansen M."/>
            <person name="Howarth C."/>
            <person name="Imamovic A."/>
            <person name="Larimer J."/>
            <person name="McCowan C."/>
            <person name="Murphy C."/>
            <person name="Pearson M."/>
            <person name="Priest M."/>
            <person name="Roberts A."/>
            <person name="Saif S."/>
            <person name="Shea T."/>
            <person name="Sykes S."/>
            <person name="Wortman J."/>
            <person name="Nusbaum C."/>
            <person name="Birren B."/>
        </authorList>
    </citation>
    <scope>NUCLEOTIDE SEQUENCE [LARGE SCALE GENOMIC DNA]</scope>
    <source>
        <strain evidence="2">CBS 10737</strain>
    </source>
</reference>
<dbReference type="Pfam" id="PF01575">
    <property type="entry name" value="MaoC_dehydratas"/>
    <property type="match status" value="1"/>
</dbReference>
<gene>
    <name evidence="2" type="ORF">I206_01538</name>
    <name evidence="3" type="ORF">I206_103459</name>
</gene>
<reference evidence="3" key="4">
    <citation type="submission" date="2024-02" db="EMBL/GenBank/DDBJ databases">
        <title>Comparative genomics of Cryptococcus and Kwoniella reveals pathogenesis evolution and contrasting modes of karyotype evolution via chromosome fusion or intercentromeric recombination.</title>
        <authorList>
            <person name="Coelho M.A."/>
            <person name="David-Palma M."/>
            <person name="Shea T."/>
            <person name="Bowers K."/>
            <person name="McGinley-Smith S."/>
            <person name="Mohammad A.W."/>
            <person name="Gnirke A."/>
            <person name="Yurkov A.M."/>
            <person name="Nowrousian M."/>
            <person name="Sun S."/>
            <person name="Cuomo C.A."/>
            <person name="Heitman J."/>
        </authorList>
    </citation>
    <scope>NUCLEOTIDE SEQUENCE</scope>
    <source>
        <strain evidence="3">CBS 10737</strain>
    </source>
</reference>
<accession>A0A1B9I9F3</accession>
<evidence type="ECO:0000259" key="1">
    <source>
        <dbReference type="Pfam" id="PF01575"/>
    </source>
</evidence>
<protein>
    <recommendedName>
        <fullName evidence="1">MaoC-like domain-containing protein</fullName>
    </recommendedName>
</protein>